<proteinExistence type="predicted"/>
<evidence type="ECO:0000313" key="2">
    <source>
        <dbReference type="EMBL" id="MEE2034943.1"/>
    </source>
</evidence>
<protein>
    <recommendedName>
        <fullName evidence="1">DUF6875 domain-containing protein</fullName>
    </recommendedName>
</protein>
<dbReference type="Proteomes" id="UP001331936">
    <property type="component" value="Unassembled WGS sequence"/>
</dbReference>
<dbReference type="RefSeq" id="WP_330154291.1">
    <property type="nucleotide sequence ID" value="NZ_JAUZMZ010000207.1"/>
</dbReference>
<evidence type="ECO:0000259" key="1">
    <source>
        <dbReference type="Pfam" id="PF21780"/>
    </source>
</evidence>
<dbReference type="InterPro" id="IPR049240">
    <property type="entry name" value="DUF6875"/>
</dbReference>
<sequence length="217" mass="24109">MTDRLPSADTLRGRRSGIEPVSVFDEIRPDEHPRTGELRRWAVEFLCRPHEDLGRTGPVCPFAAPSIGRGLFWAVFVEGDIDEDRMREIADDMAELFADLPPQSGSDAALKALVVVFPDVTDFEVVDRVQGDRKSGFVTDGLMLGQFYPGCTVSGLRNSEFRALDAPLPMLAVRHMVGSDFPFLTSDREWILAYLKKFAATVPSMVRGHIADRIVVS</sequence>
<comment type="caution">
    <text evidence="2">The sequence shown here is derived from an EMBL/GenBank/DDBJ whole genome shotgun (WGS) entry which is preliminary data.</text>
</comment>
<reference evidence="2 3" key="1">
    <citation type="submission" date="2023-08" db="EMBL/GenBank/DDBJ databases">
        <authorList>
            <person name="Girao M."/>
            <person name="Carvalho M.F."/>
        </authorList>
    </citation>
    <scope>NUCLEOTIDE SEQUENCE [LARGE SCALE GENOMIC DNA]</scope>
    <source>
        <strain evidence="2 3">CC-R104</strain>
    </source>
</reference>
<feature type="domain" description="DUF6875" evidence="1">
    <location>
        <begin position="37"/>
        <end position="207"/>
    </location>
</feature>
<accession>A0ABU7JY66</accession>
<dbReference type="EMBL" id="JAUZMZ010000207">
    <property type="protein sequence ID" value="MEE2034943.1"/>
    <property type="molecule type" value="Genomic_DNA"/>
</dbReference>
<keyword evidence="3" id="KW-1185">Reference proteome</keyword>
<gene>
    <name evidence="2" type="ORF">Q8814_23005</name>
</gene>
<dbReference type="Pfam" id="PF21780">
    <property type="entry name" value="DUF6875"/>
    <property type="match status" value="1"/>
</dbReference>
<organism evidence="2 3">
    <name type="scientific">Rhodococcus chondri</name>
    <dbReference type="NCBI Taxonomy" id="3065941"/>
    <lineage>
        <taxon>Bacteria</taxon>
        <taxon>Bacillati</taxon>
        <taxon>Actinomycetota</taxon>
        <taxon>Actinomycetes</taxon>
        <taxon>Mycobacteriales</taxon>
        <taxon>Nocardiaceae</taxon>
        <taxon>Rhodococcus</taxon>
    </lineage>
</organism>
<evidence type="ECO:0000313" key="3">
    <source>
        <dbReference type="Proteomes" id="UP001331936"/>
    </source>
</evidence>
<name>A0ABU7JY66_9NOCA</name>